<dbReference type="EMBL" id="CP038908">
    <property type="protein sequence ID" value="QGO05210.1"/>
    <property type="molecule type" value="Genomic_DNA"/>
</dbReference>
<keyword evidence="2" id="KW-1185">Reference proteome</keyword>
<protein>
    <submittedName>
        <fullName evidence="1">Uncharacterized protein</fullName>
    </submittedName>
</protein>
<accession>A0A9Q6LKB5</accession>
<name>A0A9Q6LKB5_PISSA</name>
<dbReference type="GeneID" id="66741756"/>
<dbReference type="RefSeq" id="WP_016210303.1">
    <property type="nucleotide sequence ID" value="NZ_CP012413.1"/>
</dbReference>
<evidence type="ECO:0000313" key="1">
    <source>
        <dbReference type="EMBL" id="QGO05210.1"/>
    </source>
</evidence>
<sequence>MSVRKVRSLEKNDAKLNKTLLNWLLCIEDRPLQEDCLIDDYVMVDERCHGQLFHQHCHQHRSDNKNLNNSNMQCGLNIL</sequence>
<gene>
    <name evidence="1" type="ORF">Psal009_01091</name>
</gene>
<reference evidence="1 2" key="1">
    <citation type="submission" date="2019-04" db="EMBL/GenBank/DDBJ databases">
        <title>Complete genome sequencing of Piscirickettsia salmonis strain Psal-009.</title>
        <authorList>
            <person name="Schober I."/>
            <person name="Bunk B."/>
            <person name="Sproer C."/>
            <person name="Carril G.P."/>
            <person name="Riedel T."/>
            <person name="Flores-Herrera P.A."/>
            <person name="Nourdin-Galindo G."/>
            <person name="Marshall S.H."/>
            <person name="Overmann J."/>
        </authorList>
    </citation>
    <scope>NUCLEOTIDE SEQUENCE [LARGE SCALE GENOMIC DNA]</scope>
    <source>
        <strain evidence="1 2">Psal-009</strain>
    </source>
</reference>
<evidence type="ECO:0000313" key="2">
    <source>
        <dbReference type="Proteomes" id="UP000422232"/>
    </source>
</evidence>
<dbReference type="Proteomes" id="UP000422232">
    <property type="component" value="Chromosome"/>
</dbReference>
<proteinExistence type="predicted"/>
<organism evidence="1 2">
    <name type="scientific">Piscirickettsia salmonis</name>
    <dbReference type="NCBI Taxonomy" id="1238"/>
    <lineage>
        <taxon>Bacteria</taxon>
        <taxon>Pseudomonadati</taxon>
        <taxon>Pseudomonadota</taxon>
        <taxon>Gammaproteobacteria</taxon>
        <taxon>Thiotrichales</taxon>
        <taxon>Piscirickettsiaceae</taxon>
        <taxon>Piscirickettsia</taxon>
    </lineage>
</organism>
<dbReference type="AlphaFoldDB" id="A0A9Q6LKB5"/>